<protein>
    <submittedName>
        <fullName evidence="1">Imm1 family immunity protein</fullName>
    </submittedName>
</protein>
<name>A0ABV9X8Y9_9ACTN</name>
<dbReference type="RefSeq" id="WP_345693270.1">
    <property type="nucleotide sequence ID" value="NZ_BAABIT010000001.1"/>
</dbReference>
<keyword evidence="2" id="KW-1185">Reference proteome</keyword>
<proteinExistence type="predicted"/>
<reference evidence="2" key="1">
    <citation type="journal article" date="2019" name="Int. J. Syst. Evol. Microbiol.">
        <title>The Global Catalogue of Microorganisms (GCM) 10K type strain sequencing project: providing services to taxonomists for standard genome sequencing and annotation.</title>
        <authorList>
            <consortium name="The Broad Institute Genomics Platform"/>
            <consortium name="The Broad Institute Genome Sequencing Center for Infectious Disease"/>
            <person name="Wu L."/>
            <person name="Ma J."/>
        </authorList>
    </citation>
    <scope>NUCLEOTIDE SEQUENCE [LARGE SCALE GENOMIC DNA]</scope>
    <source>
        <strain evidence="2">CGMCC 4.1648</strain>
    </source>
</reference>
<evidence type="ECO:0000313" key="1">
    <source>
        <dbReference type="EMBL" id="MFC5021297.1"/>
    </source>
</evidence>
<dbReference type="EMBL" id="JBHSJD010000002">
    <property type="protein sequence ID" value="MFC5021297.1"/>
    <property type="molecule type" value="Genomic_DNA"/>
</dbReference>
<sequence length="180" mass="20045">MRLTVSFGGVEKLAETWEERARLIAEVLENLEPERPVARGIAPGNDAWFALSDPPGPDRRGRCSHLRVAANRSTGYGALIWFVTMDDPRRGGVYEHVWVSDNATPPDFDPRVVSDPGYPLFHDPASALPIPRVRAALEEYCRSATGERPGCVDWVEGHMNGQRLDRPSITEDVEDHDPFA</sequence>
<evidence type="ECO:0000313" key="2">
    <source>
        <dbReference type="Proteomes" id="UP001595829"/>
    </source>
</evidence>
<organism evidence="1 2">
    <name type="scientific">Streptomyces coeruleoprunus</name>
    <dbReference type="NCBI Taxonomy" id="285563"/>
    <lineage>
        <taxon>Bacteria</taxon>
        <taxon>Bacillati</taxon>
        <taxon>Actinomycetota</taxon>
        <taxon>Actinomycetes</taxon>
        <taxon>Kitasatosporales</taxon>
        <taxon>Streptomycetaceae</taxon>
        <taxon>Streptomyces</taxon>
    </lineage>
</organism>
<comment type="caution">
    <text evidence="1">The sequence shown here is derived from an EMBL/GenBank/DDBJ whole genome shotgun (WGS) entry which is preliminary data.</text>
</comment>
<dbReference type="Proteomes" id="UP001595829">
    <property type="component" value="Unassembled WGS sequence"/>
</dbReference>
<dbReference type="Pfam" id="PF14430">
    <property type="entry name" value="Imm1"/>
    <property type="match status" value="1"/>
</dbReference>
<accession>A0ABV9X8Y9</accession>
<gene>
    <name evidence="1" type="ORF">ACFPM3_03910</name>
</gene>
<dbReference type="InterPro" id="IPR025680">
    <property type="entry name" value="DddI"/>
</dbReference>